<feature type="region of interest" description="Disordered" evidence="1">
    <location>
        <begin position="1"/>
        <end position="32"/>
    </location>
</feature>
<dbReference type="EMBL" id="JH171416">
    <property type="protein sequence ID" value="EHB11604.1"/>
    <property type="molecule type" value="Genomic_DNA"/>
</dbReference>
<proteinExistence type="predicted"/>
<dbReference type="CDD" id="cd11559">
    <property type="entry name" value="W2_eIF4G1_like"/>
    <property type="match status" value="1"/>
</dbReference>
<evidence type="ECO:0000313" key="3">
    <source>
        <dbReference type="EMBL" id="EHB11604.1"/>
    </source>
</evidence>
<protein>
    <submittedName>
        <fullName evidence="3">Eukaryotic translation initiation factor 4 gamma 1</fullName>
    </submittedName>
</protein>
<gene>
    <name evidence="3" type="ORF">GW7_19741</name>
</gene>
<reference evidence="3 4" key="1">
    <citation type="journal article" date="2011" name="Nature">
        <title>Genome sequencing reveals insights into physiology and longevity of the naked mole rat.</title>
        <authorList>
            <person name="Kim E.B."/>
            <person name="Fang X."/>
            <person name="Fushan A.A."/>
            <person name="Huang Z."/>
            <person name="Lobanov A.V."/>
            <person name="Han L."/>
            <person name="Marino S.M."/>
            <person name="Sun X."/>
            <person name="Turanov A.A."/>
            <person name="Yang P."/>
            <person name="Yim S.H."/>
            <person name="Zhao X."/>
            <person name="Kasaikina M.V."/>
            <person name="Stoletzki N."/>
            <person name="Peng C."/>
            <person name="Polak P."/>
            <person name="Xiong Z."/>
            <person name="Kiezun A."/>
            <person name="Zhu Y."/>
            <person name="Chen Y."/>
            <person name="Kryukov G.V."/>
            <person name="Zhang Q."/>
            <person name="Peshkin L."/>
            <person name="Yang L."/>
            <person name="Bronson R.T."/>
            <person name="Buffenstein R."/>
            <person name="Wang B."/>
            <person name="Han C."/>
            <person name="Li Q."/>
            <person name="Chen L."/>
            <person name="Zhao W."/>
            <person name="Sunyaev S.R."/>
            <person name="Park T.J."/>
            <person name="Zhang G."/>
            <person name="Wang J."/>
            <person name="Gladyshev V.N."/>
        </authorList>
    </citation>
    <scope>NUCLEOTIDE SEQUENCE [LARGE SCALE GENOMIC DNA]</scope>
</reference>
<evidence type="ECO:0000259" key="2">
    <source>
        <dbReference type="PROSITE" id="PS51363"/>
    </source>
</evidence>
<dbReference type="SUPFAM" id="SSF48371">
    <property type="entry name" value="ARM repeat"/>
    <property type="match status" value="1"/>
</dbReference>
<name>G5BQP3_HETGA</name>
<keyword evidence="3" id="KW-0648">Protein biosynthesis</keyword>
<dbReference type="PROSITE" id="PS51363">
    <property type="entry name" value="W2"/>
    <property type="match status" value="1"/>
</dbReference>
<dbReference type="InterPro" id="IPR016024">
    <property type="entry name" value="ARM-type_fold"/>
</dbReference>
<dbReference type="InterPro" id="IPR003307">
    <property type="entry name" value="W2_domain"/>
</dbReference>
<dbReference type="Proteomes" id="UP000006813">
    <property type="component" value="Unassembled WGS sequence"/>
</dbReference>
<evidence type="ECO:0000313" key="4">
    <source>
        <dbReference type="Proteomes" id="UP000006813"/>
    </source>
</evidence>
<organism evidence="3 4">
    <name type="scientific">Heterocephalus glaber</name>
    <name type="common">Naked mole rat</name>
    <dbReference type="NCBI Taxonomy" id="10181"/>
    <lineage>
        <taxon>Eukaryota</taxon>
        <taxon>Metazoa</taxon>
        <taxon>Chordata</taxon>
        <taxon>Craniata</taxon>
        <taxon>Vertebrata</taxon>
        <taxon>Euteleostomi</taxon>
        <taxon>Mammalia</taxon>
        <taxon>Eutheria</taxon>
        <taxon>Euarchontoglires</taxon>
        <taxon>Glires</taxon>
        <taxon>Rodentia</taxon>
        <taxon>Hystricomorpha</taxon>
        <taxon>Bathyergidae</taxon>
        <taxon>Heterocephalus</taxon>
    </lineage>
</organism>
<evidence type="ECO:0000256" key="1">
    <source>
        <dbReference type="SAM" id="MobiDB-lite"/>
    </source>
</evidence>
<dbReference type="STRING" id="10181.G5BQP3"/>
<dbReference type="Pfam" id="PF02020">
    <property type="entry name" value="W2"/>
    <property type="match status" value="1"/>
</dbReference>
<dbReference type="SMART" id="SM00515">
    <property type="entry name" value="eIF5C"/>
    <property type="match status" value="1"/>
</dbReference>
<feature type="region of interest" description="Disordered" evidence="1">
    <location>
        <begin position="174"/>
        <end position="227"/>
    </location>
</feature>
<dbReference type="GO" id="GO:0003743">
    <property type="term" value="F:translation initiation factor activity"/>
    <property type="evidence" value="ECO:0007669"/>
    <property type="project" value="UniProtKB-KW"/>
</dbReference>
<sequence length="350" mass="38978">MPMGMIQMSVEESTPISHETEEPYCLSPEPTPLAKPILEVEVTPSKPIPESEFSSSALQIPAPLESHKVEVPEANGIVPSEELEPEVESSPEVAPVLPVACPSELESPKPVAPVAQPEELLSGAPLPPAVDLSPVTTTQVAVSVPKRRWKIKELHKKEAVGDLLDAFKEANPAVPEAENHPPIGNNPGPESEGTSVAPWPEEAEETWDSKEDKIQNSENIQPGEQKYDYKSDQWKTLNLEEKKHYDQEFLLGFQFIFASLQKKYLCDEQKELPALYALQALVVTLEQPPNLLRMFFDELYDEDMVKEEAFYSWESSKDPAVQLGKGVGLKSVTAFFNWLREAEVEESDHN</sequence>
<dbReference type="Gene3D" id="1.25.40.180">
    <property type="match status" value="1"/>
</dbReference>
<accession>G5BQP3</accession>
<feature type="domain" description="W2" evidence="2">
    <location>
        <begin position="191"/>
        <end position="349"/>
    </location>
</feature>
<keyword evidence="3" id="KW-0396">Initiation factor</keyword>
<dbReference type="InParanoid" id="G5BQP3"/>
<dbReference type="AlphaFoldDB" id="G5BQP3"/>